<protein>
    <submittedName>
        <fullName evidence="2">DUF1330 domain-containing protein</fullName>
    </submittedName>
</protein>
<organism evidence="2 3">
    <name type="scientific">Mesorhizobium erdmanii</name>
    <dbReference type="NCBI Taxonomy" id="1777866"/>
    <lineage>
        <taxon>Bacteria</taxon>
        <taxon>Pseudomonadati</taxon>
        <taxon>Pseudomonadota</taxon>
        <taxon>Alphaproteobacteria</taxon>
        <taxon>Hyphomicrobiales</taxon>
        <taxon>Phyllobacteriaceae</taxon>
        <taxon>Mesorhizobium</taxon>
    </lineage>
</organism>
<dbReference type="AlphaFoldDB" id="A0A6M7UM03"/>
<dbReference type="Proteomes" id="UP000503339">
    <property type="component" value="Chromosome"/>
</dbReference>
<name>A0A6M7UM03_9HYPH</name>
<dbReference type="RefSeq" id="WP_064991734.1">
    <property type="nucleotide sequence ID" value="NZ_CP033361.1"/>
</dbReference>
<feature type="domain" description="DUF1330" evidence="1">
    <location>
        <begin position="2"/>
        <end position="95"/>
    </location>
</feature>
<gene>
    <name evidence="2" type="ORF">EB233_23705</name>
</gene>
<dbReference type="EMBL" id="CP033361">
    <property type="protein sequence ID" value="QKC78125.1"/>
    <property type="molecule type" value="Genomic_DNA"/>
</dbReference>
<evidence type="ECO:0000313" key="2">
    <source>
        <dbReference type="EMBL" id="QKC78125.1"/>
    </source>
</evidence>
<dbReference type="SUPFAM" id="SSF54909">
    <property type="entry name" value="Dimeric alpha+beta barrel"/>
    <property type="match status" value="1"/>
</dbReference>
<sequence length="97" mass="10694">MPAYVISDVTVRNEAAFQTYRSRAAASIAQYGGRYLVRGGEVDTLEGAWHPGPLIVVEFPDIEQARRWYASVEYAAALDVRDAALSRHLILIDGMAP</sequence>
<dbReference type="PANTHER" id="PTHR41521">
    <property type="match status" value="1"/>
</dbReference>
<dbReference type="Pfam" id="PF07045">
    <property type="entry name" value="DUF1330"/>
    <property type="match status" value="1"/>
</dbReference>
<reference evidence="2 3" key="1">
    <citation type="submission" date="2018-10" db="EMBL/GenBank/DDBJ databases">
        <authorList>
            <person name="Perry B.J."/>
            <person name="Sullivan J.T."/>
            <person name="Murphy R.J.T."/>
            <person name="Ramsay J.P."/>
            <person name="Ronson C.W."/>
        </authorList>
    </citation>
    <scope>NUCLEOTIDE SEQUENCE [LARGE SCALE GENOMIC DNA]</scope>
    <source>
        <strain evidence="2 3">NZP2014</strain>
    </source>
</reference>
<dbReference type="KEGG" id="merd:EB233_23705"/>
<dbReference type="PANTHER" id="PTHR41521:SF4">
    <property type="entry name" value="BLR0684 PROTEIN"/>
    <property type="match status" value="1"/>
</dbReference>
<accession>A0A6M7UM03</accession>
<proteinExistence type="predicted"/>
<evidence type="ECO:0000259" key="1">
    <source>
        <dbReference type="Pfam" id="PF07045"/>
    </source>
</evidence>
<dbReference type="InterPro" id="IPR011008">
    <property type="entry name" value="Dimeric_a/b-barrel"/>
</dbReference>
<dbReference type="Gene3D" id="3.30.70.100">
    <property type="match status" value="1"/>
</dbReference>
<keyword evidence="3" id="KW-1185">Reference proteome</keyword>
<dbReference type="InterPro" id="IPR010753">
    <property type="entry name" value="DUF1330"/>
</dbReference>
<evidence type="ECO:0000313" key="3">
    <source>
        <dbReference type="Proteomes" id="UP000503339"/>
    </source>
</evidence>